<evidence type="ECO:0000256" key="1">
    <source>
        <dbReference type="SAM" id="Phobius"/>
    </source>
</evidence>
<keyword evidence="2" id="KW-0407">Ion channel</keyword>
<proteinExistence type="predicted"/>
<accession>A0A0A1WI57</accession>
<keyword evidence="2" id="KW-0406">Ion transport</keyword>
<name>A0A0A1WI57_ZEUCU</name>
<keyword evidence="1" id="KW-0812">Transmembrane</keyword>
<dbReference type="EMBL" id="GBXI01016092">
    <property type="protein sequence ID" value="JAC98199.1"/>
    <property type="molecule type" value="Transcribed_RNA"/>
</dbReference>
<keyword evidence="2" id="KW-0813">Transport</keyword>
<organism evidence="2">
    <name type="scientific">Zeugodacus cucurbitae</name>
    <name type="common">Melon fruit fly</name>
    <name type="synonym">Bactrocera cucurbitae</name>
    <dbReference type="NCBI Taxonomy" id="28588"/>
    <lineage>
        <taxon>Eukaryota</taxon>
        <taxon>Metazoa</taxon>
        <taxon>Ecdysozoa</taxon>
        <taxon>Arthropoda</taxon>
        <taxon>Hexapoda</taxon>
        <taxon>Insecta</taxon>
        <taxon>Pterygota</taxon>
        <taxon>Neoptera</taxon>
        <taxon>Endopterygota</taxon>
        <taxon>Diptera</taxon>
        <taxon>Brachycera</taxon>
        <taxon>Muscomorpha</taxon>
        <taxon>Tephritoidea</taxon>
        <taxon>Tephritidae</taxon>
        <taxon>Zeugodacus</taxon>
        <taxon>Zeugodacus</taxon>
    </lineage>
</organism>
<dbReference type="GO" id="GO:0034220">
    <property type="term" value="P:monoatomic ion transmembrane transport"/>
    <property type="evidence" value="ECO:0007669"/>
    <property type="project" value="UniProtKB-KW"/>
</dbReference>
<gene>
    <name evidence="2" type="primary">twk-12</name>
    <name evidence="2" type="ORF">g.9812</name>
</gene>
<keyword evidence="1" id="KW-0472">Membrane</keyword>
<dbReference type="AlphaFoldDB" id="A0A0A1WI57"/>
<reference evidence="2" key="2">
    <citation type="journal article" date="2015" name="Gigascience">
        <title>Reconstructing a comprehensive transcriptome assembly of a white-pupal translocated strain of the pest fruit fly Bactrocera cucurbitae.</title>
        <authorList>
            <person name="Sim S.B."/>
            <person name="Calla B."/>
            <person name="Hall B."/>
            <person name="DeRego T."/>
            <person name="Geib S.M."/>
        </authorList>
    </citation>
    <scope>NUCLEOTIDE SEQUENCE</scope>
</reference>
<reference evidence="2" key="1">
    <citation type="submission" date="2014-11" db="EMBL/GenBank/DDBJ databases">
        <authorList>
            <person name="Geib S."/>
        </authorList>
    </citation>
    <scope>NUCLEOTIDE SEQUENCE</scope>
</reference>
<keyword evidence="1" id="KW-1133">Transmembrane helix</keyword>
<sequence>MAIVTTKNNCKFWTLLIFYVSYWFILFPIIWFAIQPAPFKESTLATILYALLFVAVFLVLLGIIYCCFKRAQKDTNKLHEHEKFARRASVEESLEPMESPYFERKKRPVSKRVFVPTVPETATNGSVKYTRGDADRDSIVTIPLFIDDRELEKKKYVTQQALFFDGESFLGES</sequence>
<feature type="transmembrane region" description="Helical" evidence="1">
    <location>
        <begin position="46"/>
        <end position="68"/>
    </location>
</feature>
<feature type="transmembrane region" description="Helical" evidence="1">
    <location>
        <begin position="12"/>
        <end position="34"/>
    </location>
</feature>
<protein>
    <submittedName>
        <fullName evidence="2">TWiK family of potassium channels protein 12</fullName>
    </submittedName>
</protein>
<evidence type="ECO:0000313" key="2">
    <source>
        <dbReference type="EMBL" id="JAC98199.1"/>
    </source>
</evidence>